<protein>
    <submittedName>
        <fullName evidence="1">Uncharacterized protein</fullName>
    </submittedName>
</protein>
<proteinExistence type="predicted"/>
<reference evidence="1 2" key="1">
    <citation type="journal article" date="2019" name="ISME J.">
        <title>Genome analyses of uncultured TG2/ZB3 bacteria in 'Margulisbacteria' specifically attached to ectosymbiotic spirochetes of protists in the termite gut.</title>
        <authorList>
            <person name="Utami Y.D."/>
            <person name="Kuwahara H."/>
            <person name="Igai K."/>
            <person name="Murakami T."/>
            <person name="Sugaya K."/>
            <person name="Morikawa T."/>
            <person name="Nagura Y."/>
            <person name="Yuki M."/>
            <person name="Deevong P."/>
            <person name="Inoue T."/>
            <person name="Kihara K."/>
            <person name="Lo N."/>
            <person name="Yamada A."/>
            <person name="Ohkuma M."/>
            <person name="Hongoh Y."/>
        </authorList>
    </citation>
    <scope>NUCLEOTIDE SEQUENCE [LARGE SCALE GENOMIC DNA]</scope>
    <source>
        <strain evidence="1">NkOx7-02</strain>
    </source>
</reference>
<name>A0A388TI51_9BACT</name>
<dbReference type="AlphaFoldDB" id="A0A388TI51"/>
<keyword evidence="2" id="KW-1185">Reference proteome</keyword>
<organism evidence="1 2">
    <name type="scientific">Candidatus Termititenax persephonae</name>
    <dbReference type="NCBI Taxonomy" id="2218525"/>
    <lineage>
        <taxon>Bacteria</taxon>
        <taxon>Bacillati</taxon>
        <taxon>Candidatus Margulisiibacteriota</taxon>
        <taxon>Candidatus Termititenacia</taxon>
        <taxon>Candidatus Termititenacales</taxon>
        <taxon>Candidatus Termititenacaceae</taxon>
        <taxon>Candidatus Termititenax</taxon>
    </lineage>
</organism>
<accession>A0A388TI51</accession>
<dbReference type="EMBL" id="BGZO01000013">
    <property type="protein sequence ID" value="GBR75997.1"/>
    <property type="molecule type" value="Genomic_DNA"/>
</dbReference>
<gene>
    <name evidence="1" type="ORF">NO2_0616</name>
</gene>
<dbReference type="Proteomes" id="UP000275925">
    <property type="component" value="Unassembled WGS sequence"/>
</dbReference>
<sequence length="55" mass="5828">MLNPEQTAIAETLFANAAMIAHGMASVELKIHGGHIVGTTHSLYKVTKGENHASK</sequence>
<evidence type="ECO:0000313" key="1">
    <source>
        <dbReference type="EMBL" id="GBR75997.1"/>
    </source>
</evidence>
<evidence type="ECO:0000313" key="2">
    <source>
        <dbReference type="Proteomes" id="UP000275925"/>
    </source>
</evidence>
<comment type="caution">
    <text evidence="1">The sequence shown here is derived from an EMBL/GenBank/DDBJ whole genome shotgun (WGS) entry which is preliminary data.</text>
</comment>